<dbReference type="EMBL" id="AAOJ01000020">
    <property type="protein sequence ID" value="EAS62445.1"/>
    <property type="molecule type" value="Genomic_DNA"/>
</dbReference>
<dbReference type="Proteomes" id="UP000001603">
    <property type="component" value="Unassembled WGS sequence"/>
</dbReference>
<dbReference type="HOGENOM" id="CLU_125516_0_0_6"/>
<name>Q1ZJS7_PHOAS</name>
<evidence type="ECO:0000313" key="1">
    <source>
        <dbReference type="EMBL" id="EAS62445.1"/>
    </source>
</evidence>
<protein>
    <recommendedName>
        <fullName evidence="3">TIGR03751 family conjugal transfer lipoprotein</fullName>
    </recommendedName>
</protein>
<comment type="caution">
    <text evidence="1">The sequence shown here is derived from an EMBL/GenBank/DDBJ whole genome shotgun (WGS) entry which is preliminary data.</text>
</comment>
<dbReference type="AlphaFoldDB" id="Q1ZJS7"/>
<organism evidence="1 2">
    <name type="scientific">Photobacterium angustum (strain S14 / CCUG 15956)</name>
    <name type="common">Vibrio sp. (strain S14 / CCUG 15956)</name>
    <dbReference type="NCBI Taxonomy" id="314292"/>
    <lineage>
        <taxon>Bacteria</taxon>
        <taxon>Pseudomonadati</taxon>
        <taxon>Pseudomonadota</taxon>
        <taxon>Gammaproteobacteria</taxon>
        <taxon>Vibrionales</taxon>
        <taxon>Vibrionaceae</taxon>
        <taxon>Photobacterium</taxon>
    </lineage>
</organism>
<evidence type="ECO:0000313" key="2">
    <source>
        <dbReference type="Proteomes" id="UP000001603"/>
    </source>
</evidence>
<sequence length="121" mass="13474">MAASGCSTSKETIIPENGVPVEDVYFDTVNADGEKKAVGTESYVLKRRATMAELDKNPYVARNTLSPVYKKLDNPTLYIFSFPYLSDSGRVPVPAYITEFKMFERDEYAMPGELNLDMGGK</sequence>
<accession>Q1ZJS7</accession>
<reference evidence="1 2" key="1">
    <citation type="journal article" date="2009" name="Proc. Natl. Acad. Sci. U.S.A.">
        <title>The genomic basis of trophic strategy in marine bacteria.</title>
        <authorList>
            <person name="Lauro F.M."/>
            <person name="McDougald D."/>
            <person name="Thomas T."/>
            <person name="Williams T.J."/>
            <person name="Egan S."/>
            <person name="Rice S."/>
            <person name="DeMaere M.Z."/>
            <person name="Ting L."/>
            <person name="Ertan H."/>
            <person name="Johnson J."/>
            <person name="Ferriera S."/>
            <person name="Lapidus A."/>
            <person name="Anderson I."/>
            <person name="Kyrpides N."/>
            <person name="Munk A.C."/>
            <person name="Detter C."/>
            <person name="Han C.S."/>
            <person name="Brown M.V."/>
            <person name="Robb F.T."/>
            <person name="Kjelleberg S."/>
            <person name="Cavicchioli R."/>
        </authorList>
    </citation>
    <scope>NUCLEOTIDE SEQUENCE [LARGE SCALE GENOMIC DNA]</scope>
    <source>
        <strain evidence="1 2">S14</strain>
    </source>
</reference>
<proteinExistence type="predicted"/>
<dbReference type="InterPro" id="IPR022262">
    <property type="entry name" value="Lipoprot_put"/>
</dbReference>
<gene>
    <name evidence="1" type="ORF">VAS14_00211</name>
</gene>
<dbReference type="NCBIfam" id="TIGR03751">
    <property type="entry name" value="conj_TIGR03751"/>
    <property type="match status" value="1"/>
</dbReference>
<evidence type="ECO:0008006" key="3">
    <source>
        <dbReference type="Google" id="ProtNLM"/>
    </source>
</evidence>